<organism evidence="2 3">
    <name type="scientific">Corynebacterium frankenforstense DSM 45800</name>
    <dbReference type="NCBI Taxonomy" id="1437875"/>
    <lineage>
        <taxon>Bacteria</taxon>
        <taxon>Bacillati</taxon>
        <taxon>Actinomycetota</taxon>
        <taxon>Actinomycetes</taxon>
        <taxon>Mycobacteriales</taxon>
        <taxon>Corynebacteriaceae</taxon>
        <taxon>Corynebacterium</taxon>
    </lineage>
</organism>
<keyword evidence="1" id="KW-0812">Transmembrane</keyword>
<keyword evidence="1" id="KW-0472">Membrane</keyword>
<reference evidence="2 3" key="1">
    <citation type="submission" date="2014-08" db="EMBL/GenBank/DDBJ databases">
        <title>Complete genome sequence of Corynebacterium frankenforstense ST18(T) (=DSM 45800(T)), isolated from raw cow milk.</title>
        <authorList>
            <person name="Ruckert C."/>
            <person name="Albersmeier A."/>
            <person name="Winkler A."/>
            <person name="Lipski A."/>
            <person name="Kalinowski J."/>
        </authorList>
    </citation>
    <scope>NUCLEOTIDE SEQUENCE [LARGE SCALE GENOMIC DNA]</scope>
    <source>
        <strain evidence="2 3">ST18</strain>
    </source>
</reference>
<keyword evidence="1" id="KW-1133">Transmembrane helix</keyword>
<accession>A0A1L7CQU2</accession>
<dbReference type="InterPro" id="IPR025323">
    <property type="entry name" value="DUF4229"/>
</dbReference>
<dbReference type="AlphaFoldDB" id="A0A1L7CQU2"/>
<gene>
    <name evidence="2" type="ORF">CFRA_01665</name>
</gene>
<dbReference type="KEGG" id="cfk:CFRA_01665"/>
<feature type="transmembrane region" description="Helical" evidence="1">
    <location>
        <begin position="21"/>
        <end position="43"/>
    </location>
</feature>
<proteinExistence type="predicted"/>
<dbReference type="EMBL" id="CP009247">
    <property type="protein sequence ID" value="APT88198.1"/>
    <property type="molecule type" value="Genomic_DNA"/>
</dbReference>
<sequence>MGAEESDEQIRSRARRALTRYGLARLGLFVALTVVIQVAAWLIGAPVPLVMSALLALLVAFPLSMLIFPRMRVEATQAVAARHERRRQRKEWIREELAGR</sequence>
<evidence type="ECO:0000313" key="3">
    <source>
        <dbReference type="Proteomes" id="UP000185434"/>
    </source>
</evidence>
<name>A0A1L7CQU2_9CORY</name>
<feature type="transmembrane region" description="Helical" evidence="1">
    <location>
        <begin position="49"/>
        <end position="68"/>
    </location>
</feature>
<dbReference type="Pfam" id="PF14012">
    <property type="entry name" value="DUF4229"/>
    <property type="match status" value="1"/>
</dbReference>
<keyword evidence="3" id="KW-1185">Reference proteome</keyword>
<protein>
    <submittedName>
        <fullName evidence="2">Membrane protein</fullName>
    </submittedName>
</protein>
<dbReference type="Proteomes" id="UP000185434">
    <property type="component" value="Chromosome"/>
</dbReference>
<evidence type="ECO:0000256" key="1">
    <source>
        <dbReference type="SAM" id="Phobius"/>
    </source>
</evidence>
<evidence type="ECO:0000313" key="2">
    <source>
        <dbReference type="EMBL" id="APT88198.1"/>
    </source>
</evidence>